<organism evidence="1 2">
    <name type="scientific">Catenulispora subtropica</name>
    <dbReference type="NCBI Taxonomy" id="450798"/>
    <lineage>
        <taxon>Bacteria</taxon>
        <taxon>Bacillati</taxon>
        <taxon>Actinomycetota</taxon>
        <taxon>Actinomycetes</taxon>
        <taxon>Catenulisporales</taxon>
        <taxon>Catenulisporaceae</taxon>
        <taxon>Catenulispora</taxon>
    </lineage>
</organism>
<gene>
    <name evidence="1" type="ORF">GCM10009838_43990</name>
</gene>
<dbReference type="Proteomes" id="UP001499854">
    <property type="component" value="Unassembled WGS sequence"/>
</dbReference>
<keyword evidence="2" id="KW-1185">Reference proteome</keyword>
<reference evidence="2" key="1">
    <citation type="journal article" date="2019" name="Int. J. Syst. Evol. Microbiol.">
        <title>The Global Catalogue of Microorganisms (GCM) 10K type strain sequencing project: providing services to taxonomists for standard genome sequencing and annotation.</title>
        <authorList>
            <consortium name="The Broad Institute Genomics Platform"/>
            <consortium name="The Broad Institute Genome Sequencing Center for Infectious Disease"/>
            <person name="Wu L."/>
            <person name="Ma J."/>
        </authorList>
    </citation>
    <scope>NUCLEOTIDE SEQUENCE [LARGE SCALE GENOMIC DNA]</scope>
    <source>
        <strain evidence="2">JCM 16013</strain>
    </source>
</reference>
<name>A0ABP5DHD4_9ACTN</name>
<evidence type="ECO:0000313" key="2">
    <source>
        <dbReference type="Proteomes" id="UP001499854"/>
    </source>
</evidence>
<proteinExistence type="predicted"/>
<evidence type="ECO:0000313" key="1">
    <source>
        <dbReference type="EMBL" id="GAA1978407.1"/>
    </source>
</evidence>
<protein>
    <submittedName>
        <fullName evidence="1">Uncharacterized protein</fullName>
    </submittedName>
</protein>
<accession>A0ABP5DHD4</accession>
<dbReference type="EMBL" id="BAAAQM010000025">
    <property type="protein sequence ID" value="GAA1978407.1"/>
    <property type="molecule type" value="Genomic_DNA"/>
</dbReference>
<sequence>MSQLPNVKHERPEVCAIGGQAKVGRGYGAQRTAHDKQQAMSDWRLATGDWRLATGSAPGILQVHRPSRHFRDTPNRHA</sequence>
<comment type="caution">
    <text evidence="1">The sequence shown here is derived from an EMBL/GenBank/DDBJ whole genome shotgun (WGS) entry which is preliminary data.</text>
</comment>